<dbReference type="PROSITE" id="PS50893">
    <property type="entry name" value="ABC_TRANSPORTER_2"/>
    <property type="match status" value="1"/>
</dbReference>
<dbReference type="NCBIfam" id="TIGR01727">
    <property type="entry name" value="oligo_HPY"/>
    <property type="match status" value="1"/>
</dbReference>
<accession>A0ABS5PRI6</accession>
<evidence type="ECO:0000313" key="6">
    <source>
        <dbReference type="Proteomes" id="UP000746471"/>
    </source>
</evidence>
<keyword evidence="3 5" id="KW-0067">ATP-binding</keyword>
<dbReference type="SMART" id="SM00382">
    <property type="entry name" value="AAA"/>
    <property type="match status" value="1"/>
</dbReference>
<keyword evidence="6" id="KW-1185">Reference proteome</keyword>
<dbReference type="InterPro" id="IPR027417">
    <property type="entry name" value="P-loop_NTPase"/>
</dbReference>
<dbReference type="InterPro" id="IPR003593">
    <property type="entry name" value="AAA+_ATPase"/>
</dbReference>
<evidence type="ECO:0000256" key="1">
    <source>
        <dbReference type="ARBA" id="ARBA00022448"/>
    </source>
</evidence>
<dbReference type="GO" id="GO:0005524">
    <property type="term" value="F:ATP binding"/>
    <property type="evidence" value="ECO:0007669"/>
    <property type="project" value="UniProtKB-KW"/>
</dbReference>
<dbReference type="SUPFAM" id="SSF52540">
    <property type="entry name" value="P-loop containing nucleoside triphosphate hydrolases"/>
    <property type="match status" value="1"/>
</dbReference>
<evidence type="ECO:0000259" key="4">
    <source>
        <dbReference type="PROSITE" id="PS50893"/>
    </source>
</evidence>
<dbReference type="RefSeq" id="WP_213237364.1">
    <property type="nucleotide sequence ID" value="NZ_JAHBCL010000021.1"/>
</dbReference>
<dbReference type="Proteomes" id="UP000746471">
    <property type="component" value="Unassembled WGS sequence"/>
</dbReference>
<evidence type="ECO:0000256" key="2">
    <source>
        <dbReference type="ARBA" id="ARBA00022741"/>
    </source>
</evidence>
<evidence type="ECO:0000256" key="3">
    <source>
        <dbReference type="ARBA" id="ARBA00022840"/>
    </source>
</evidence>
<dbReference type="InterPro" id="IPR013563">
    <property type="entry name" value="Oligopep_ABC_C"/>
</dbReference>
<dbReference type="Gene3D" id="3.40.50.300">
    <property type="entry name" value="P-loop containing nucleotide triphosphate hydrolases"/>
    <property type="match status" value="1"/>
</dbReference>
<proteinExistence type="predicted"/>
<dbReference type="PANTHER" id="PTHR43776">
    <property type="entry name" value="TRANSPORT ATP-BINDING PROTEIN"/>
    <property type="match status" value="1"/>
</dbReference>
<dbReference type="EMBL" id="JAHBCL010000021">
    <property type="protein sequence ID" value="MBS7527502.1"/>
    <property type="molecule type" value="Genomic_DNA"/>
</dbReference>
<dbReference type="Pfam" id="PF00005">
    <property type="entry name" value="ABC_tran"/>
    <property type="match status" value="1"/>
</dbReference>
<keyword evidence="1" id="KW-0813">Transport</keyword>
<dbReference type="PANTHER" id="PTHR43776:SF8">
    <property type="entry name" value="ABC TRANSPORTER, ATP-BINDING PROTEIN"/>
    <property type="match status" value="1"/>
</dbReference>
<evidence type="ECO:0000313" key="5">
    <source>
        <dbReference type="EMBL" id="MBS7527502.1"/>
    </source>
</evidence>
<feature type="domain" description="ABC transporter" evidence="4">
    <location>
        <begin position="6"/>
        <end position="250"/>
    </location>
</feature>
<dbReference type="Pfam" id="PF08352">
    <property type="entry name" value="oligo_HPY"/>
    <property type="match status" value="1"/>
</dbReference>
<dbReference type="InterPro" id="IPR050319">
    <property type="entry name" value="ABC_transp_ATP-bind"/>
</dbReference>
<organism evidence="5 6">
    <name type="scientific">Fusibacter paucivorans</name>
    <dbReference type="NCBI Taxonomy" id="76009"/>
    <lineage>
        <taxon>Bacteria</taxon>
        <taxon>Bacillati</taxon>
        <taxon>Bacillota</taxon>
        <taxon>Clostridia</taxon>
        <taxon>Eubacteriales</taxon>
        <taxon>Eubacteriales Family XII. Incertae Sedis</taxon>
        <taxon>Fusibacter</taxon>
    </lineage>
</organism>
<sequence>MSKTVLQVNHLKTYFTVDKRKNLFVRAVDDVSFSIDQGEIVALVGESGSGKSTIAYTIMGMYETSGGEIIFDGEDIANKKRTFDFKKKAQIVFQDPGSSLNSHQDVKEILSLPLKVHKVVKPSQLETKIIETLDRVGLSEDFMYKSPTAIGGGEKQLVSIARALCSNPEFIILDEPTSNLDVSIQAKIINMLLKLHEEQSLSYLFITHDLSLVRNISTKVIIMYLGKICEIANTEEFYGNPHHPYTQMLLSAIPVVSEEEEQLKPSRIRSTGEIPSPVNIPKGCSFNTRCHRAVPLCFEEDPEMIEVTKGHFVRCHLYGKCKPEL</sequence>
<comment type="caution">
    <text evidence="5">The sequence shown here is derived from an EMBL/GenBank/DDBJ whole genome shotgun (WGS) entry which is preliminary data.</text>
</comment>
<keyword evidence="2" id="KW-0547">Nucleotide-binding</keyword>
<dbReference type="InterPro" id="IPR003439">
    <property type="entry name" value="ABC_transporter-like_ATP-bd"/>
</dbReference>
<dbReference type="CDD" id="cd03257">
    <property type="entry name" value="ABC_NikE_OppD_transporters"/>
    <property type="match status" value="1"/>
</dbReference>
<protein>
    <submittedName>
        <fullName evidence="5">ABC transporter ATP-binding protein</fullName>
    </submittedName>
</protein>
<name>A0ABS5PRI6_9FIRM</name>
<reference evidence="5 6" key="1">
    <citation type="submission" date="2021-05" db="EMBL/GenBank/DDBJ databases">
        <title>Fusibacter ferrireducens sp. nov., an anaerobic, sulfur- and Fe-reducing bacterium isolated from the mangrove sediment.</title>
        <authorList>
            <person name="Qiu D."/>
        </authorList>
    </citation>
    <scope>NUCLEOTIDE SEQUENCE [LARGE SCALE GENOMIC DNA]</scope>
    <source>
        <strain evidence="5 6">DSM 12116</strain>
    </source>
</reference>
<gene>
    <name evidence="5" type="ORF">KHM83_12530</name>
</gene>